<dbReference type="NCBIfam" id="TIGR00377">
    <property type="entry name" value="ant_ant_sig"/>
    <property type="match status" value="1"/>
</dbReference>
<gene>
    <name evidence="4" type="ORF">LDX50_01485</name>
</gene>
<organism evidence="4 5">
    <name type="scientific">Fulvivirga sedimenti</name>
    <dbReference type="NCBI Taxonomy" id="2879465"/>
    <lineage>
        <taxon>Bacteria</taxon>
        <taxon>Pseudomonadati</taxon>
        <taxon>Bacteroidota</taxon>
        <taxon>Cytophagia</taxon>
        <taxon>Cytophagales</taxon>
        <taxon>Fulvivirgaceae</taxon>
        <taxon>Fulvivirga</taxon>
    </lineage>
</organism>
<dbReference type="AlphaFoldDB" id="A0A9X1HNM7"/>
<dbReference type="Gene3D" id="3.30.750.24">
    <property type="entry name" value="STAS domain"/>
    <property type="match status" value="1"/>
</dbReference>
<dbReference type="GO" id="GO:0043856">
    <property type="term" value="F:anti-sigma factor antagonist activity"/>
    <property type="evidence" value="ECO:0007669"/>
    <property type="project" value="InterPro"/>
</dbReference>
<name>A0A9X1HNM7_9BACT</name>
<accession>A0A9X1HNM7</accession>
<comment type="caution">
    <text evidence="4">The sequence shown here is derived from an EMBL/GenBank/DDBJ whole genome shotgun (WGS) entry which is preliminary data.</text>
</comment>
<evidence type="ECO:0000313" key="5">
    <source>
        <dbReference type="Proteomes" id="UP001139409"/>
    </source>
</evidence>
<protein>
    <recommendedName>
        <fullName evidence="2">Anti-sigma factor antagonist</fullName>
    </recommendedName>
</protein>
<dbReference type="InterPro" id="IPR003658">
    <property type="entry name" value="Anti-sigma_ant"/>
</dbReference>
<evidence type="ECO:0000313" key="4">
    <source>
        <dbReference type="EMBL" id="MCA6073514.1"/>
    </source>
</evidence>
<evidence type="ECO:0000259" key="3">
    <source>
        <dbReference type="PROSITE" id="PS50801"/>
    </source>
</evidence>
<dbReference type="CDD" id="cd07043">
    <property type="entry name" value="STAS_anti-anti-sigma_factors"/>
    <property type="match status" value="1"/>
</dbReference>
<reference evidence="4" key="1">
    <citation type="submission" date="2021-09" db="EMBL/GenBank/DDBJ databases">
        <title>Fulvivirga sp. isolated from coastal sediment.</title>
        <authorList>
            <person name="Yu H."/>
        </authorList>
    </citation>
    <scope>NUCLEOTIDE SEQUENCE</scope>
    <source>
        <strain evidence="4">1062</strain>
    </source>
</reference>
<dbReference type="Proteomes" id="UP001139409">
    <property type="component" value="Unassembled WGS sequence"/>
</dbReference>
<dbReference type="InterPro" id="IPR036513">
    <property type="entry name" value="STAS_dom_sf"/>
</dbReference>
<dbReference type="RefSeq" id="WP_225696630.1">
    <property type="nucleotide sequence ID" value="NZ_JAIXNE010000001.1"/>
</dbReference>
<comment type="similarity">
    <text evidence="1 2">Belongs to the anti-sigma-factor antagonist family.</text>
</comment>
<dbReference type="InterPro" id="IPR002645">
    <property type="entry name" value="STAS_dom"/>
</dbReference>
<sequence length="129" mass="14546">MKFTVDKQEKYTILKLHEEKLDSSVAPQLKSELITLHAEGVKNIILDLSEVKYTDSSGLSALLVGNRIVNESDGIFIMSRLSDHTMKLVKISQLDGVFNILPTVEEAVDAVFMYEIEQELQSDEDDDED</sequence>
<dbReference type="PANTHER" id="PTHR33495">
    <property type="entry name" value="ANTI-SIGMA FACTOR ANTAGONIST TM_1081-RELATED-RELATED"/>
    <property type="match status" value="1"/>
</dbReference>
<dbReference type="Pfam" id="PF01740">
    <property type="entry name" value="STAS"/>
    <property type="match status" value="1"/>
</dbReference>
<keyword evidence="5" id="KW-1185">Reference proteome</keyword>
<proteinExistence type="inferred from homology"/>
<dbReference type="PROSITE" id="PS50801">
    <property type="entry name" value="STAS"/>
    <property type="match status" value="1"/>
</dbReference>
<feature type="domain" description="STAS" evidence="3">
    <location>
        <begin position="21"/>
        <end position="111"/>
    </location>
</feature>
<evidence type="ECO:0000256" key="2">
    <source>
        <dbReference type="RuleBase" id="RU003749"/>
    </source>
</evidence>
<evidence type="ECO:0000256" key="1">
    <source>
        <dbReference type="ARBA" id="ARBA00009013"/>
    </source>
</evidence>
<dbReference type="EMBL" id="JAIXNE010000001">
    <property type="protein sequence ID" value="MCA6073514.1"/>
    <property type="molecule type" value="Genomic_DNA"/>
</dbReference>
<dbReference type="SUPFAM" id="SSF52091">
    <property type="entry name" value="SpoIIaa-like"/>
    <property type="match status" value="1"/>
</dbReference>